<dbReference type="PROSITE" id="PS50255">
    <property type="entry name" value="CYTOCHROME_B5_2"/>
    <property type="match status" value="1"/>
</dbReference>
<protein>
    <submittedName>
        <fullName evidence="7">Cytochrome b5-like heme/steroid binding domain-containing protein</fullName>
    </submittedName>
</protein>
<keyword evidence="2" id="KW-0479">Metal-binding</keyword>
<evidence type="ECO:0000256" key="5">
    <source>
        <dbReference type="SAM" id="MobiDB-lite"/>
    </source>
</evidence>
<comment type="caution">
    <text evidence="7">The sequence shown here is derived from an EMBL/GenBank/DDBJ whole genome shotgun (WGS) entry which is preliminary data.</text>
</comment>
<keyword evidence="1" id="KW-0349">Heme</keyword>
<dbReference type="Pfam" id="PF00173">
    <property type="entry name" value="Cyt-b5"/>
    <property type="match status" value="1"/>
</dbReference>
<keyword evidence="8" id="KW-1185">Reference proteome</keyword>
<proteinExistence type="inferred from homology"/>
<dbReference type="SUPFAM" id="SSF55856">
    <property type="entry name" value="Cytochrome b5-like heme/steroid binding domain"/>
    <property type="match status" value="2"/>
</dbReference>
<dbReference type="Proteomes" id="UP001396898">
    <property type="component" value="Unassembled WGS sequence"/>
</dbReference>
<dbReference type="InterPro" id="IPR018506">
    <property type="entry name" value="Cyt_B5_heme-BS"/>
</dbReference>
<evidence type="ECO:0000313" key="7">
    <source>
        <dbReference type="EMBL" id="KAK8033761.1"/>
    </source>
</evidence>
<gene>
    <name evidence="7" type="ORF">PG991_003159</name>
</gene>
<evidence type="ECO:0000256" key="4">
    <source>
        <dbReference type="ARBA" id="ARBA00038168"/>
    </source>
</evidence>
<feature type="region of interest" description="Disordered" evidence="5">
    <location>
        <begin position="654"/>
        <end position="673"/>
    </location>
</feature>
<evidence type="ECO:0000313" key="8">
    <source>
        <dbReference type="Proteomes" id="UP001396898"/>
    </source>
</evidence>
<reference evidence="7 8" key="1">
    <citation type="submission" date="2023-01" db="EMBL/GenBank/DDBJ databases">
        <title>Analysis of 21 Apiospora genomes using comparative genomics revels a genus with tremendous synthesis potential of carbohydrate active enzymes and secondary metabolites.</title>
        <authorList>
            <person name="Sorensen T."/>
        </authorList>
    </citation>
    <scope>NUCLEOTIDE SEQUENCE [LARGE SCALE GENOMIC DNA]</scope>
    <source>
        <strain evidence="7 8">CBS 20057</strain>
    </source>
</reference>
<evidence type="ECO:0000259" key="6">
    <source>
        <dbReference type="PROSITE" id="PS50255"/>
    </source>
</evidence>
<dbReference type="PROSITE" id="PS00191">
    <property type="entry name" value="CYTOCHROME_B5_1"/>
    <property type="match status" value="1"/>
</dbReference>
<feature type="domain" description="Cytochrome b5 heme-binding" evidence="6">
    <location>
        <begin position="998"/>
        <end position="1076"/>
    </location>
</feature>
<comment type="similarity">
    <text evidence="4">Belongs to the cytochrome b5 family.</text>
</comment>
<dbReference type="InterPro" id="IPR036400">
    <property type="entry name" value="Cyt_B5-like_heme/steroid_sf"/>
</dbReference>
<evidence type="ECO:0000256" key="2">
    <source>
        <dbReference type="ARBA" id="ARBA00022723"/>
    </source>
</evidence>
<dbReference type="EMBL" id="JAQQWI010000006">
    <property type="protein sequence ID" value="KAK8033761.1"/>
    <property type="molecule type" value="Genomic_DNA"/>
</dbReference>
<dbReference type="PANTHER" id="PTHR19359">
    <property type="entry name" value="CYTOCHROME B5"/>
    <property type="match status" value="1"/>
</dbReference>
<dbReference type="Gene3D" id="3.10.120.10">
    <property type="entry name" value="Cytochrome b5-like heme/steroid binding domain"/>
    <property type="match status" value="1"/>
</dbReference>
<accession>A0ABR1SHE6</accession>
<evidence type="ECO:0000256" key="3">
    <source>
        <dbReference type="ARBA" id="ARBA00023004"/>
    </source>
</evidence>
<dbReference type="SMART" id="SM01117">
    <property type="entry name" value="Cyt-b5"/>
    <property type="match status" value="3"/>
</dbReference>
<keyword evidence="3" id="KW-0408">Iron</keyword>
<sequence>MGGNWIDPFVFSMGEERDIKCNEDTGLTIEMAHNEILEARYDYPLSPWAQRFGQSINFVWNGVKGQDHSGLAPAYPELDARYYADVEPGGNNQKPYPKPPLEDLDLMFLSDTEQKLRLAGFRTTDLGPLHETLYGDIAAGHRRPRDAQEEQDNIAAFDRGRLVIDEDKWMPWLRRDNWWNNIWGEDKKRTAPGRKNFSVDDEEVWEALRTPLELANRIMNLLIDTRHPWMVALAMGDLESDPDDPNDPTKKRIRLNPQDSEKWTVEALRARIRLMGDKHIISCFLSDRWIIESGRRVNGLWHYVNPTDDEPESTGLLSIAIPRLRCLVEGISRWPRNAWLRLLWPKRPMPWHSNLADTYSQFINDELSREIGRAFEGIVFGGQIIPQPPGVGYRTAESWTSGNAMIMTAAPWPVRRDMKRYGGVAAELSDTEDTDAIPLLWVSALLTEKFWATEVSKHGCEALKMPRLVRVTRTYGPNGKVLGTRGNPQARLAIETPLDSFRDRLRTTALDFNNRKLRWIERHPWWSEEGFKWNQSPWRAEAWRSAVKTFKLAHSVRDEFKAWREVETVMKQYSKRSRRSWLYWALALLMRAAMPLRDEPARQPRPNEQFFDMYARSQAALRNQDRHPNIKGTKPRAMPAPEYDLVTVPASEYEDPLDQGQDADGGGGASSTAAAAPVPAAILPKRRIVHHTDWLDCFQSWCDAHQRLDPLPRGWHDALSEAHQALLQARRDPAHARRDAWAPTFDFTVPPYDDRWQAWDLAPVDGEMQVVFRDAPAPRKFPKPKVVPGAQVRADMDKQARDFFARNPQGEMLPYLTITEVGAHRVADDAWIVIPRANAAHDVYEVTADPETTPEPAALKRMNWTTQQFRAVTIMTEHGLQMRGQKDANDIALLTQFVQSWNLWKIVGKLVVPRFEAAVRENDGTDGLPLYKTHGKDVYDLTNFACPPHWKPVLLDNPGGPIDETLPDFYPAMVSVIAKHRCGQIMDPPTAPRPEADLVPFSSGTLRWHDNPNLGVYFAIDGYVYNMTGYLDVHPGGLATLQEYAGRDASAAFAASHPADLLTRSPSDSLRIGRMVDEIPVEQLQAHHVALDKWVYDITVPEDDATGLFQALQQIGGQDATGLLNDEDNVPGPGREALATLKAYHQNRIVYRLQEAGPLPQITPQELVAHCDPYGPGAWVSVGKNVYDVTSIMLHPDWYPRAIEPLLAGQLLGGEAADDETWIQDNYPHLRVARIDLPQEMDIDDE</sequence>
<organism evidence="7 8">
    <name type="scientific">Apiospora marii</name>
    <dbReference type="NCBI Taxonomy" id="335849"/>
    <lineage>
        <taxon>Eukaryota</taxon>
        <taxon>Fungi</taxon>
        <taxon>Dikarya</taxon>
        <taxon>Ascomycota</taxon>
        <taxon>Pezizomycotina</taxon>
        <taxon>Sordariomycetes</taxon>
        <taxon>Xylariomycetidae</taxon>
        <taxon>Amphisphaeriales</taxon>
        <taxon>Apiosporaceae</taxon>
        <taxon>Apiospora</taxon>
    </lineage>
</organism>
<dbReference type="InterPro" id="IPR050668">
    <property type="entry name" value="Cytochrome_b5"/>
</dbReference>
<dbReference type="InterPro" id="IPR001199">
    <property type="entry name" value="Cyt_B5-like_heme/steroid-bd"/>
</dbReference>
<name>A0ABR1SHE6_9PEZI</name>
<evidence type="ECO:0000256" key="1">
    <source>
        <dbReference type="ARBA" id="ARBA00022617"/>
    </source>
</evidence>